<evidence type="ECO:0000256" key="1">
    <source>
        <dbReference type="SAM" id="MobiDB-lite"/>
    </source>
</evidence>
<dbReference type="EnsemblProtists" id="EKX54401">
    <property type="protein sequence ID" value="EKX54401"/>
    <property type="gene ID" value="GUITHDRAFT_132140"/>
</dbReference>
<organism evidence="3">
    <name type="scientific">Guillardia theta (strain CCMP2712)</name>
    <name type="common">Cryptophyte</name>
    <dbReference type="NCBI Taxonomy" id="905079"/>
    <lineage>
        <taxon>Eukaryota</taxon>
        <taxon>Cryptophyceae</taxon>
        <taxon>Pyrenomonadales</taxon>
        <taxon>Geminigeraceae</taxon>
        <taxon>Guillardia</taxon>
    </lineage>
</organism>
<dbReference type="SUPFAM" id="SSF48371">
    <property type="entry name" value="ARM repeat"/>
    <property type="match status" value="1"/>
</dbReference>
<reference evidence="4" key="3">
    <citation type="submission" date="2016-03" db="UniProtKB">
        <authorList>
            <consortium name="EnsemblProtists"/>
        </authorList>
    </citation>
    <scope>IDENTIFICATION</scope>
</reference>
<keyword evidence="2" id="KW-0472">Membrane</keyword>
<dbReference type="HOGENOM" id="CLU_339635_0_0_1"/>
<dbReference type="EMBL" id="JH992967">
    <property type="protein sequence ID" value="EKX54401.1"/>
    <property type="molecule type" value="Genomic_DNA"/>
</dbReference>
<feature type="compositionally biased region" description="Low complexity" evidence="1">
    <location>
        <begin position="722"/>
        <end position="733"/>
    </location>
</feature>
<dbReference type="GeneID" id="17311147"/>
<keyword evidence="2" id="KW-0812">Transmembrane</keyword>
<evidence type="ECO:0000313" key="5">
    <source>
        <dbReference type="Proteomes" id="UP000011087"/>
    </source>
</evidence>
<reference evidence="3 5" key="1">
    <citation type="journal article" date="2012" name="Nature">
        <title>Algal genomes reveal evolutionary mosaicism and the fate of nucleomorphs.</title>
        <authorList>
            <consortium name="DOE Joint Genome Institute"/>
            <person name="Curtis B.A."/>
            <person name="Tanifuji G."/>
            <person name="Burki F."/>
            <person name="Gruber A."/>
            <person name="Irimia M."/>
            <person name="Maruyama S."/>
            <person name="Arias M.C."/>
            <person name="Ball S.G."/>
            <person name="Gile G.H."/>
            <person name="Hirakawa Y."/>
            <person name="Hopkins J.F."/>
            <person name="Kuo A."/>
            <person name="Rensing S.A."/>
            <person name="Schmutz J."/>
            <person name="Symeonidi A."/>
            <person name="Elias M."/>
            <person name="Eveleigh R.J."/>
            <person name="Herman E.K."/>
            <person name="Klute M.J."/>
            <person name="Nakayama T."/>
            <person name="Obornik M."/>
            <person name="Reyes-Prieto A."/>
            <person name="Armbrust E.V."/>
            <person name="Aves S.J."/>
            <person name="Beiko R.G."/>
            <person name="Coutinho P."/>
            <person name="Dacks J.B."/>
            <person name="Durnford D.G."/>
            <person name="Fast N.M."/>
            <person name="Green B.R."/>
            <person name="Grisdale C.J."/>
            <person name="Hempel F."/>
            <person name="Henrissat B."/>
            <person name="Hoppner M.P."/>
            <person name="Ishida K."/>
            <person name="Kim E."/>
            <person name="Koreny L."/>
            <person name="Kroth P.G."/>
            <person name="Liu Y."/>
            <person name="Malik S.B."/>
            <person name="Maier U.G."/>
            <person name="McRose D."/>
            <person name="Mock T."/>
            <person name="Neilson J.A."/>
            <person name="Onodera N.T."/>
            <person name="Poole A.M."/>
            <person name="Pritham E.J."/>
            <person name="Richards T.A."/>
            <person name="Rocap G."/>
            <person name="Roy S.W."/>
            <person name="Sarai C."/>
            <person name="Schaack S."/>
            <person name="Shirato S."/>
            <person name="Slamovits C.H."/>
            <person name="Spencer D.F."/>
            <person name="Suzuki S."/>
            <person name="Worden A.Z."/>
            <person name="Zauner S."/>
            <person name="Barry K."/>
            <person name="Bell C."/>
            <person name="Bharti A.K."/>
            <person name="Crow J.A."/>
            <person name="Grimwood J."/>
            <person name="Kramer R."/>
            <person name="Lindquist E."/>
            <person name="Lucas S."/>
            <person name="Salamov A."/>
            <person name="McFadden G.I."/>
            <person name="Lane C.E."/>
            <person name="Keeling P.J."/>
            <person name="Gray M.W."/>
            <person name="Grigoriev I.V."/>
            <person name="Archibald J.M."/>
        </authorList>
    </citation>
    <scope>NUCLEOTIDE SEQUENCE</scope>
    <source>
        <strain evidence="3 5">CCMP2712</strain>
    </source>
</reference>
<feature type="compositionally biased region" description="Polar residues" evidence="1">
    <location>
        <begin position="706"/>
        <end position="718"/>
    </location>
</feature>
<dbReference type="AlphaFoldDB" id="L1K0P4"/>
<dbReference type="Proteomes" id="UP000011087">
    <property type="component" value="Unassembled WGS sequence"/>
</dbReference>
<keyword evidence="2" id="KW-1133">Transmembrane helix</keyword>
<dbReference type="RefSeq" id="XP_005841381.1">
    <property type="nucleotide sequence ID" value="XM_005841324.1"/>
</dbReference>
<dbReference type="PaxDb" id="55529-EKX54401"/>
<reference evidence="5" key="2">
    <citation type="submission" date="2012-11" db="EMBL/GenBank/DDBJ databases">
        <authorList>
            <person name="Kuo A."/>
            <person name="Curtis B.A."/>
            <person name="Tanifuji G."/>
            <person name="Burki F."/>
            <person name="Gruber A."/>
            <person name="Irimia M."/>
            <person name="Maruyama S."/>
            <person name="Arias M.C."/>
            <person name="Ball S.G."/>
            <person name="Gile G.H."/>
            <person name="Hirakawa Y."/>
            <person name="Hopkins J.F."/>
            <person name="Rensing S.A."/>
            <person name="Schmutz J."/>
            <person name="Symeonidi A."/>
            <person name="Elias M."/>
            <person name="Eveleigh R.J."/>
            <person name="Herman E.K."/>
            <person name="Klute M.J."/>
            <person name="Nakayama T."/>
            <person name="Obornik M."/>
            <person name="Reyes-Prieto A."/>
            <person name="Armbrust E.V."/>
            <person name="Aves S.J."/>
            <person name="Beiko R.G."/>
            <person name="Coutinho P."/>
            <person name="Dacks J.B."/>
            <person name="Durnford D.G."/>
            <person name="Fast N.M."/>
            <person name="Green B.R."/>
            <person name="Grisdale C."/>
            <person name="Hempe F."/>
            <person name="Henrissat B."/>
            <person name="Hoppner M.P."/>
            <person name="Ishida K.-I."/>
            <person name="Kim E."/>
            <person name="Koreny L."/>
            <person name="Kroth P.G."/>
            <person name="Liu Y."/>
            <person name="Malik S.-B."/>
            <person name="Maier U.G."/>
            <person name="McRose D."/>
            <person name="Mock T."/>
            <person name="Neilson J.A."/>
            <person name="Onodera N.T."/>
            <person name="Poole A.M."/>
            <person name="Pritham E.J."/>
            <person name="Richards T.A."/>
            <person name="Rocap G."/>
            <person name="Roy S.W."/>
            <person name="Sarai C."/>
            <person name="Schaack S."/>
            <person name="Shirato S."/>
            <person name="Slamovits C.H."/>
            <person name="Spencer D.F."/>
            <person name="Suzuki S."/>
            <person name="Worden A.Z."/>
            <person name="Zauner S."/>
            <person name="Barry K."/>
            <person name="Bell C."/>
            <person name="Bharti A.K."/>
            <person name="Crow J.A."/>
            <person name="Grimwood J."/>
            <person name="Kramer R."/>
            <person name="Lindquist E."/>
            <person name="Lucas S."/>
            <person name="Salamov A."/>
            <person name="McFadden G.I."/>
            <person name="Lane C.E."/>
            <person name="Keeling P.J."/>
            <person name="Gray M.W."/>
            <person name="Grigoriev I.V."/>
            <person name="Archibald J.M."/>
        </authorList>
    </citation>
    <scope>NUCLEOTIDE SEQUENCE</scope>
    <source>
        <strain evidence="5">CCMP2712</strain>
    </source>
</reference>
<dbReference type="KEGG" id="gtt:GUITHDRAFT_132140"/>
<feature type="transmembrane region" description="Helical" evidence="2">
    <location>
        <begin position="12"/>
        <end position="32"/>
    </location>
</feature>
<dbReference type="InterPro" id="IPR011989">
    <property type="entry name" value="ARM-like"/>
</dbReference>
<proteinExistence type="predicted"/>
<evidence type="ECO:0000313" key="4">
    <source>
        <dbReference type="EnsemblProtists" id="EKX54401"/>
    </source>
</evidence>
<keyword evidence="5" id="KW-1185">Reference proteome</keyword>
<accession>L1K0P4</accession>
<feature type="region of interest" description="Disordered" evidence="1">
    <location>
        <begin position="699"/>
        <end position="749"/>
    </location>
</feature>
<dbReference type="InterPro" id="IPR016024">
    <property type="entry name" value="ARM-type_fold"/>
</dbReference>
<evidence type="ECO:0000256" key="2">
    <source>
        <dbReference type="SAM" id="Phobius"/>
    </source>
</evidence>
<gene>
    <name evidence="3" type="ORF">GUITHDRAFT_132140</name>
</gene>
<dbReference type="Gene3D" id="1.25.10.10">
    <property type="entry name" value="Leucine-rich Repeat Variant"/>
    <property type="match status" value="1"/>
</dbReference>
<protein>
    <submittedName>
        <fullName evidence="3 4">Uncharacterized protein</fullName>
    </submittedName>
</protein>
<sequence length="837" mass="94402">MRARKGRMKKTGTTMGATMAMVMVVMMMMTMMEVNESSCVRLVIPNTVRLRGGAEQEPGYDPFGDSNQFSIEDWNVGGSDPEIEVRDSDEDFQTAYRCMHDGQDYSVKTVSKESVETIQDFLAFPFDEKSVEFLEKRLTFRGLMEIINGKVGAQISPNISHLKAVRCLEKIMRSFNDSKSIELFFKKFSISLSYLASTLKNALRTVDHPGDFYVLSCLTRLTDEHAQPLLVEHELLVDVLKGLWNKNSDTIVKVYEVMIKFFSTDFGLAQIKEESCLQIIQQALQDDKSQVRMRALELLLRTVNISQKAQAAFRGLNLQSILIESFNHPDDVLVLNAIELAWFCPIESLPIEAIYMFLDDAILAWEKRKESEDTIPYVSLLHEERLRAVARHWALQDESIPPFMVNQLELHLLDLTNRQETGPVALAISTCAMLCSTKRGVKVFEEMQLSFEITQNLPHFASSTREDLFLAAIVLTENLILNANLDSRLENAFKHSQDNVQGLLKEEFQDLPSWLIDLIMTMRKRLFYLANVPFHEQRITTLSLMEKLARTPTGANILLQDVQMIDLLFARNKIGFVDENEADAIESKHKLARSLLLHPEIVKSRCSPDAVQALTLLVENGPFSPVYLKNASLVSRAVPIVATTAATAELVRHPRIWRTLMRTLFNATLTRPQDCLSVSGACFIHSIWSKRNRQRSLKVKAESSKLSRSLPRTSTTVKNSDDQQASAAEAARNGRGDQMPSNPGASRPATALPNLRSICPLPCQLLYCEGGAICWMASLTRYVQRSFNTWKINWNDTAMARTGVVNKKTTPEIRIMTDTTETIGFKGYCSLAPCSNG</sequence>
<name>L1K0P4_GUITC</name>
<evidence type="ECO:0000313" key="3">
    <source>
        <dbReference type="EMBL" id="EKX54401.1"/>
    </source>
</evidence>